<feature type="transmembrane region" description="Helical" evidence="1">
    <location>
        <begin position="75"/>
        <end position="94"/>
    </location>
</feature>
<dbReference type="EMBL" id="CP080429">
    <property type="protein sequence ID" value="QYJ68869.1"/>
    <property type="molecule type" value="Genomic_DNA"/>
</dbReference>
<dbReference type="RefSeq" id="WP_220641208.1">
    <property type="nucleotide sequence ID" value="NZ_CP080429.1"/>
</dbReference>
<evidence type="ECO:0000313" key="3">
    <source>
        <dbReference type="Proteomes" id="UP000825381"/>
    </source>
</evidence>
<keyword evidence="3" id="KW-1185">Reference proteome</keyword>
<dbReference type="Proteomes" id="UP000825381">
    <property type="component" value="Chromosome"/>
</dbReference>
<accession>A0ABX8V7P0</accession>
<feature type="transmembrane region" description="Helical" evidence="1">
    <location>
        <begin position="41"/>
        <end position="63"/>
    </location>
</feature>
<protein>
    <submittedName>
        <fullName evidence="2">Uncharacterized protein</fullName>
    </submittedName>
</protein>
<keyword evidence="1" id="KW-0812">Transmembrane</keyword>
<sequence>MMKNINFNKLLLGLVTVSLLAFIITFFIGDFLKIPFKLNQWFLLINLCSYCSIFFFSYIYILYKDIANKTLTLSKWLLYILLVISLIFYILIFADALWGVYGAYAFVAALIHLIVITIFRRYTVIKERASIKREWLAIALVFIIFVIHFIVVRVARSFLN</sequence>
<gene>
    <name evidence="2" type="ORF">K1I41_03015</name>
</gene>
<evidence type="ECO:0000256" key="1">
    <source>
        <dbReference type="SAM" id="Phobius"/>
    </source>
</evidence>
<proteinExistence type="predicted"/>
<feature type="transmembrane region" description="Helical" evidence="1">
    <location>
        <begin position="7"/>
        <end position="29"/>
    </location>
</feature>
<evidence type="ECO:0000313" key="2">
    <source>
        <dbReference type="EMBL" id="QYJ68869.1"/>
    </source>
</evidence>
<keyword evidence="1" id="KW-1133">Transmembrane helix</keyword>
<keyword evidence="1" id="KW-0472">Membrane</keyword>
<reference evidence="2 3" key="1">
    <citation type="submission" date="2021-07" db="EMBL/GenBank/DDBJ databases">
        <title>Flavobacterium WSW3-B6 sp.nov, isolated from seaweed.</title>
        <authorList>
            <person name="Muhammad N."/>
            <person name="Ho H."/>
            <person name="Lee Y.-J."/>
            <person name="Nguyen T."/>
            <person name="Ho J."/>
            <person name="Kim S.-G."/>
        </authorList>
    </citation>
    <scope>NUCLEOTIDE SEQUENCE [LARGE SCALE GENOMIC DNA]</scope>
    <source>
        <strain evidence="2 3">WSW3-B6</strain>
    </source>
</reference>
<name>A0ABX8V7P0_9FLAO</name>
<feature type="transmembrane region" description="Helical" evidence="1">
    <location>
        <begin position="100"/>
        <end position="123"/>
    </location>
</feature>
<feature type="transmembrane region" description="Helical" evidence="1">
    <location>
        <begin position="135"/>
        <end position="155"/>
    </location>
</feature>
<organism evidence="2 3">
    <name type="scientific">Flavobacterium litorale</name>
    <dbReference type="NCBI Taxonomy" id="2856519"/>
    <lineage>
        <taxon>Bacteria</taxon>
        <taxon>Pseudomonadati</taxon>
        <taxon>Bacteroidota</taxon>
        <taxon>Flavobacteriia</taxon>
        <taxon>Flavobacteriales</taxon>
        <taxon>Flavobacteriaceae</taxon>
        <taxon>Flavobacterium</taxon>
    </lineage>
</organism>